<dbReference type="EMBL" id="PSQE01000006">
    <property type="protein sequence ID" value="RHN51912.1"/>
    <property type="molecule type" value="Genomic_DNA"/>
</dbReference>
<accession>A0A396HEZ9</accession>
<evidence type="ECO:0000313" key="1">
    <source>
        <dbReference type="EMBL" id="RHN51912.1"/>
    </source>
</evidence>
<proteinExistence type="predicted"/>
<dbReference type="Proteomes" id="UP000265566">
    <property type="component" value="Chromosome 6"/>
</dbReference>
<comment type="caution">
    <text evidence="1">The sequence shown here is derived from an EMBL/GenBank/DDBJ whole genome shotgun (WGS) entry which is preliminary data.</text>
</comment>
<name>A0A396HEZ9_MEDTR</name>
<sequence>MLVVLEPLLCFCVWVLSILICCMYSSELLSSFVCFDLFSNGSVLCVGFTTFGAALKQWHFQELCNGLVCPLPKAQKTVTYSIGNGRIFVKSWPKRLGNGYWATSHDFRSLPKAKNVVVNEDCEVQST</sequence>
<organism evidence="1 2">
    <name type="scientific">Medicago truncatula</name>
    <name type="common">Barrel medic</name>
    <name type="synonym">Medicago tribuloides</name>
    <dbReference type="NCBI Taxonomy" id="3880"/>
    <lineage>
        <taxon>Eukaryota</taxon>
        <taxon>Viridiplantae</taxon>
        <taxon>Streptophyta</taxon>
        <taxon>Embryophyta</taxon>
        <taxon>Tracheophyta</taxon>
        <taxon>Spermatophyta</taxon>
        <taxon>Magnoliopsida</taxon>
        <taxon>eudicotyledons</taxon>
        <taxon>Gunneridae</taxon>
        <taxon>Pentapetalae</taxon>
        <taxon>rosids</taxon>
        <taxon>fabids</taxon>
        <taxon>Fabales</taxon>
        <taxon>Fabaceae</taxon>
        <taxon>Papilionoideae</taxon>
        <taxon>50 kb inversion clade</taxon>
        <taxon>NPAAA clade</taxon>
        <taxon>Hologalegina</taxon>
        <taxon>IRL clade</taxon>
        <taxon>Trifolieae</taxon>
        <taxon>Medicago</taxon>
    </lineage>
</organism>
<reference evidence="2" key="1">
    <citation type="journal article" date="2018" name="Nat. Plants">
        <title>Whole-genome landscape of Medicago truncatula symbiotic genes.</title>
        <authorList>
            <person name="Pecrix Y."/>
            <person name="Staton S.E."/>
            <person name="Sallet E."/>
            <person name="Lelandais-Briere C."/>
            <person name="Moreau S."/>
            <person name="Carrere S."/>
            <person name="Blein T."/>
            <person name="Jardinaud M.F."/>
            <person name="Latrasse D."/>
            <person name="Zouine M."/>
            <person name="Zahm M."/>
            <person name="Kreplak J."/>
            <person name="Mayjonade B."/>
            <person name="Satge C."/>
            <person name="Perez M."/>
            <person name="Cauet S."/>
            <person name="Marande W."/>
            <person name="Chantry-Darmon C."/>
            <person name="Lopez-Roques C."/>
            <person name="Bouchez O."/>
            <person name="Berard A."/>
            <person name="Debelle F."/>
            <person name="Munos S."/>
            <person name="Bendahmane A."/>
            <person name="Berges H."/>
            <person name="Niebel A."/>
            <person name="Buitink J."/>
            <person name="Frugier F."/>
            <person name="Benhamed M."/>
            <person name="Crespi M."/>
            <person name="Gouzy J."/>
            <person name="Gamas P."/>
        </authorList>
    </citation>
    <scope>NUCLEOTIDE SEQUENCE [LARGE SCALE GENOMIC DNA]</scope>
    <source>
        <strain evidence="2">cv. Jemalong A17</strain>
    </source>
</reference>
<gene>
    <name evidence="1" type="ORF">MtrunA17_Chr6g0474421</name>
</gene>
<dbReference type="Gramene" id="rna36479">
    <property type="protein sequence ID" value="RHN51912.1"/>
    <property type="gene ID" value="gene36479"/>
</dbReference>
<dbReference type="AlphaFoldDB" id="A0A396HEZ9"/>
<protein>
    <submittedName>
        <fullName evidence="1">Uncharacterized protein</fullName>
    </submittedName>
</protein>
<evidence type="ECO:0000313" key="2">
    <source>
        <dbReference type="Proteomes" id="UP000265566"/>
    </source>
</evidence>